<dbReference type="Proteomes" id="UP000237797">
    <property type="component" value="Unassembled WGS sequence"/>
</dbReference>
<sequence length="120" mass="12697">MIVRILQGLGTGIVVGLFFGLLLGFFNLGVGFITIGFLILITYLPTGYVAARKNEHPFLSAGIASFLLVLINQIFSMVFYGGFHPGVFVLGLVVGLILSLVGAAIAYASGRSNTAKASWE</sequence>
<protein>
    <recommendedName>
        <fullName evidence="4">DUF5518 domain-containing protein</fullName>
    </recommendedName>
</protein>
<dbReference type="EMBL" id="PVNE01000051">
    <property type="protein sequence ID" value="PRX38531.1"/>
    <property type="molecule type" value="Genomic_DNA"/>
</dbReference>
<dbReference type="AlphaFoldDB" id="A0A2T0L9W2"/>
<feature type="transmembrane region" description="Helical" evidence="1">
    <location>
        <begin position="5"/>
        <end position="26"/>
    </location>
</feature>
<feature type="transmembrane region" description="Helical" evidence="1">
    <location>
        <begin position="58"/>
        <end position="80"/>
    </location>
</feature>
<reference evidence="2 3" key="1">
    <citation type="submission" date="2018-03" db="EMBL/GenBank/DDBJ databases">
        <title>Genomic Encyclopedia of Archaeal and Bacterial Type Strains, Phase II (KMG-II): from individual species to whole genera.</title>
        <authorList>
            <person name="Goeker M."/>
        </authorList>
    </citation>
    <scope>NUCLEOTIDE SEQUENCE [LARGE SCALE GENOMIC DNA]</scope>
    <source>
        <strain evidence="2 3">DSM 44946</strain>
    </source>
</reference>
<feature type="transmembrane region" description="Helical" evidence="1">
    <location>
        <begin position="32"/>
        <end position="51"/>
    </location>
</feature>
<keyword evidence="1" id="KW-0472">Membrane</keyword>
<keyword evidence="1" id="KW-0812">Transmembrane</keyword>
<name>A0A2T0L9W2_9BACL</name>
<proteinExistence type="predicted"/>
<comment type="caution">
    <text evidence="2">The sequence shown here is derived from an EMBL/GenBank/DDBJ whole genome shotgun (WGS) entry which is preliminary data.</text>
</comment>
<evidence type="ECO:0008006" key="4">
    <source>
        <dbReference type="Google" id="ProtNLM"/>
    </source>
</evidence>
<evidence type="ECO:0000313" key="2">
    <source>
        <dbReference type="EMBL" id="PRX38531.1"/>
    </source>
</evidence>
<evidence type="ECO:0000256" key="1">
    <source>
        <dbReference type="SAM" id="Phobius"/>
    </source>
</evidence>
<dbReference type="OrthoDB" id="10012784at2"/>
<gene>
    <name evidence="2" type="ORF">CLV97_1515</name>
</gene>
<accession>A0A2T0L9W2</accession>
<evidence type="ECO:0000313" key="3">
    <source>
        <dbReference type="Proteomes" id="UP000237797"/>
    </source>
</evidence>
<organism evidence="2 3">
    <name type="scientific">Planifilum fimeticola</name>
    <dbReference type="NCBI Taxonomy" id="201975"/>
    <lineage>
        <taxon>Bacteria</taxon>
        <taxon>Bacillati</taxon>
        <taxon>Bacillota</taxon>
        <taxon>Bacilli</taxon>
        <taxon>Bacillales</taxon>
        <taxon>Thermoactinomycetaceae</taxon>
        <taxon>Planifilum</taxon>
    </lineage>
</organism>
<feature type="transmembrane region" description="Helical" evidence="1">
    <location>
        <begin position="86"/>
        <end position="108"/>
    </location>
</feature>
<keyword evidence="3" id="KW-1185">Reference proteome</keyword>
<keyword evidence="1" id="KW-1133">Transmembrane helix</keyword>
<dbReference type="RefSeq" id="WP_106346785.1">
    <property type="nucleotide sequence ID" value="NZ_PVNE01000051.1"/>
</dbReference>